<dbReference type="Gene3D" id="1.10.630.10">
    <property type="entry name" value="Cytochrome P450"/>
    <property type="match status" value="1"/>
</dbReference>
<organism evidence="3 4">
    <name type="scientific">Escallonia herrerae</name>
    <dbReference type="NCBI Taxonomy" id="1293975"/>
    <lineage>
        <taxon>Eukaryota</taxon>
        <taxon>Viridiplantae</taxon>
        <taxon>Streptophyta</taxon>
        <taxon>Embryophyta</taxon>
        <taxon>Tracheophyta</taxon>
        <taxon>Spermatophyta</taxon>
        <taxon>Magnoliopsida</taxon>
        <taxon>eudicotyledons</taxon>
        <taxon>Gunneridae</taxon>
        <taxon>Pentapetalae</taxon>
        <taxon>asterids</taxon>
        <taxon>campanulids</taxon>
        <taxon>Escalloniales</taxon>
        <taxon>Escalloniaceae</taxon>
        <taxon>Escallonia</taxon>
    </lineage>
</organism>
<feature type="region of interest" description="Disordered" evidence="1">
    <location>
        <begin position="167"/>
        <end position="200"/>
    </location>
</feature>
<dbReference type="PANTHER" id="PTHR35127">
    <property type="entry name" value="OS03G0736900 PROTEIN"/>
    <property type="match status" value="1"/>
</dbReference>
<accession>A0AA88V916</accession>
<evidence type="ECO:0000313" key="3">
    <source>
        <dbReference type="EMBL" id="KAK3003578.1"/>
    </source>
</evidence>
<comment type="caution">
    <text evidence="3">The sequence shown here is derived from an EMBL/GenBank/DDBJ whole genome shotgun (WGS) entry which is preliminary data.</text>
</comment>
<reference evidence="3" key="1">
    <citation type="submission" date="2022-12" db="EMBL/GenBank/DDBJ databases">
        <title>Draft genome assemblies for two species of Escallonia (Escalloniales).</title>
        <authorList>
            <person name="Chanderbali A."/>
            <person name="Dervinis C."/>
            <person name="Anghel I."/>
            <person name="Soltis D."/>
            <person name="Soltis P."/>
            <person name="Zapata F."/>
        </authorList>
    </citation>
    <scope>NUCLEOTIDE SEQUENCE</scope>
    <source>
        <strain evidence="3">UCBG64.0493</strain>
        <tissue evidence="3">Leaf</tissue>
    </source>
</reference>
<evidence type="ECO:0000256" key="1">
    <source>
        <dbReference type="SAM" id="MobiDB-lite"/>
    </source>
</evidence>
<keyword evidence="4" id="KW-1185">Reference proteome</keyword>
<dbReference type="EMBL" id="JAVXUP010002395">
    <property type="protein sequence ID" value="KAK3003578.1"/>
    <property type="molecule type" value="Genomic_DNA"/>
</dbReference>
<sequence>MEVMSSLRFPLPYSESRLPFVMSVILALVALLAYLKPRSGSSPVGKKLAPGSFGLPFIGETLSFLRAMKEDTILQWCADRIDKFGPVFKTSLMGSKVVVITGQPGNRFIFSGGDNSIASNQPPSAAKILGKLSIFEVSGSRHKLRLKRRGILYTWATGKIQLSERRNGILPVPSPPEDPLKTEPVQGKGYPSKRRDSYRATAQEFPPATIRRNLATIGDFNIFPLRARRDQSLWAFSLLPPRIKFELLHMAACLGIRSIVNPGFPSIPCPALPTKRSNPIFESDRSLSIPNRGIRNPPSKICASATLPNPPVSSRFNGNVEHCNRILNEEFDSKVQNHNLDGWMRDSAVEIVKNLKQAPLLVQVYAQEESSTKLQTEKADPERWSDLQREWREGERPSPDGVILVEELKGKRVLDSENEINGEEEGDETKAWGVVVQGKGEGRECRSVCYLMKTSRVEAGGFAGVPYATLPLQSFLGRSLHPDT</sequence>
<name>A0AA88V916_9ASTE</name>
<protein>
    <recommendedName>
        <fullName evidence="2">DUF7804 domain-containing protein</fullName>
    </recommendedName>
</protein>
<evidence type="ECO:0000313" key="4">
    <source>
        <dbReference type="Proteomes" id="UP001188597"/>
    </source>
</evidence>
<dbReference type="Pfam" id="PF25089">
    <property type="entry name" value="DUF7804"/>
    <property type="match status" value="1"/>
</dbReference>
<dbReference type="GO" id="GO:0004497">
    <property type="term" value="F:monooxygenase activity"/>
    <property type="evidence" value="ECO:0007669"/>
    <property type="project" value="InterPro"/>
</dbReference>
<dbReference type="Proteomes" id="UP001188597">
    <property type="component" value="Unassembled WGS sequence"/>
</dbReference>
<gene>
    <name evidence="3" type="ORF">RJ639_019984</name>
</gene>
<dbReference type="InterPro" id="IPR036396">
    <property type="entry name" value="Cyt_P450_sf"/>
</dbReference>
<dbReference type="GO" id="GO:0005506">
    <property type="term" value="F:iron ion binding"/>
    <property type="evidence" value="ECO:0007669"/>
    <property type="project" value="InterPro"/>
</dbReference>
<evidence type="ECO:0000259" key="2">
    <source>
        <dbReference type="Pfam" id="PF25089"/>
    </source>
</evidence>
<dbReference type="GO" id="GO:0020037">
    <property type="term" value="F:heme binding"/>
    <property type="evidence" value="ECO:0007669"/>
    <property type="project" value="InterPro"/>
</dbReference>
<dbReference type="GO" id="GO:0016705">
    <property type="term" value="F:oxidoreductase activity, acting on paired donors, with incorporation or reduction of molecular oxygen"/>
    <property type="evidence" value="ECO:0007669"/>
    <property type="project" value="InterPro"/>
</dbReference>
<dbReference type="InterPro" id="IPR056706">
    <property type="entry name" value="DUF7804"/>
</dbReference>
<proteinExistence type="predicted"/>
<dbReference type="SUPFAM" id="SSF48264">
    <property type="entry name" value="Cytochrome P450"/>
    <property type="match status" value="1"/>
</dbReference>
<dbReference type="AlphaFoldDB" id="A0AA88V916"/>
<feature type="domain" description="DUF7804" evidence="2">
    <location>
        <begin position="335"/>
        <end position="411"/>
    </location>
</feature>
<dbReference type="PANTHER" id="PTHR35127:SF1">
    <property type="entry name" value="GENOME ASSEMBLY, CHROMOSOME: A10"/>
    <property type="match status" value="1"/>
</dbReference>